<gene>
    <name evidence="1" type="ORF">FN846DRAFT_775552</name>
</gene>
<protein>
    <submittedName>
        <fullName evidence="1">Uncharacterized protein</fullName>
    </submittedName>
</protein>
<accession>A0A5J5F267</accession>
<dbReference type="InParanoid" id="A0A5J5F267"/>
<dbReference type="OrthoDB" id="4847299at2759"/>
<evidence type="ECO:0000313" key="2">
    <source>
        <dbReference type="Proteomes" id="UP000326924"/>
    </source>
</evidence>
<dbReference type="AlphaFoldDB" id="A0A5J5F267"/>
<dbReference type="Proteomes" id="UP000326924">
    <property type="component" value="Unassembled WGS sequence"/>
</dbReference>
<reference evidence="1 2" key="1">
    <citation type="submission" date="2019-09" db="EMBL/GenBank/DDBJ databases">
        <title>Draft genome of the ectomycorrhizal ascomycete Sphaerosporella brunnea.</title>
        <authorList>
            <consortium name="DOE Joint Genome Institute"/>
            <person name="Benucci G.M."/>
            <person name="Marozzi G."/>
            <person name="Antonielli L."/>
            <person name="Sanchez S."/>
            <person name="Marco P."/>
            <person name="Wang X."/>
            <person name="Falini L.B."/>
            <person name="Barry K."/>
            <person name="Haridas S."/>
            <person name="Lipzen A."/>
            <person name="Labutti K."/>
            <person name="Grigoriev I.V."/>
            <person name="Murat C."/>
            <person name="Martin F."/>
            <person name="Albertini E."/>
            <person name="Donnini D."/>
            <person name="Bonito G."/>
        </authorList>
    </citation>
    <scope>NUCLEOTIDE SEQUENCE [LARGE SCALE GENOMIC DNA]</scope>
    <source>
        <strain evidence="1 2">Sb_GMNB300</strain>
    </source>
</reference>
<evidence type="ECO:0000313" key="1">
    <source>
        <dbReference type="EMBL" id="KAA8910104.1"/>
    </source>
</evidence>
<proteinExistence type="predicted"/>
<dbReference type="EMBL" id="VXIS01000050">
    <property type="protein sequence ID" value="KAA8910104.1"/>
    <property type="molecule type" value="Genomic_DNA"/>
</dbReference>
<keyword evidence="2" id="KW-1185">Reference proteome</keyword>
<organism evidence="1 2">
    <name type="scientific">Sphaerosporella brunnea</name>
    <dbReference type="NCBI Taxonomy" id="1250544"/>
    <lineage>
        <taxon>Eukaryota</taxon>
        <taxon>Fungi</taxon>
        <taxon>Dikarya</taxon>
        <taxon>Ascomycota</taxon>
        <taxon>Pezizomycotina</taxon>
        <taxon>Pezizomycetes</taxon>
        <taxon>Pezizales</taxon>
        <taxon>Pyronemataceae</taxon>
        <taxon>Sphaerosporella</taxon>
    </lineage>
</organism>
<sequence length="139" mass="15006">MTSEKVLRIWQLADVTRIPGLTKSIIWVEKGNNTAGLEHILRHAPDFEKEGVVGGDKLMELAEAATKVGRQGEKGQGKGGGRPIFGLSFHGQPLAVAISVGSNGYVVGMNPSSLEKFLAQNKLDEEALKEFHSWPAVTK</sequence>
<comment type="caution">
    <text evidence="1">The sequence shown here is derived from an EMBL/GenBank/DDBJ whole genome shotgun (WGS) entry which is preliminary data.</text>
</comment>
<name>A0A5J5F267_9PEZI</name>